<keyword evidence="1" id="KW-0472">Membrane</keyword>
<feature type="transmembrane region" description="Helical" evidence="1">
    <location>
        <begin position="65"/>
        <end position="90"/>
    </location>
</feature>
<dbReference type="EMBL" id="BARU01006581">
    <property type="protein sequence ID" value="GAH33960.1"/>
    <property type="molecule type" value="Genomic_DNA"/>
</dbReference>
<proteinExistence type="predicted"/>
<name>X1FNA0_9ZZZZ</name>
<feature type="transmembrane region" description="Helical" evidence="1">
    <location>
        <begin position="32"/>
        <end position="53"/>
    </location>
</feature>
<accession>X1FNA0</accession>
<evidence type="ECO:0000313" key="2">
    <source>
        <dbReference type="EMBL" id="GAH33960.1"/>
    </source>
</evidence>
<evidence type="ECO:0000256" key="1">
    <source>
        <dbReference type="SAM" id="Phobius"/>
    </source>
</evidence>
<reference evidence="2" key="1">
    <citation type="journal article" date="2014" name="Front. Microbiol.">
        <title>High frequency of phylogenetically diverse reductive dehalogenase-homologous genes in deep subseafloor sedimentary metagenomes.</title>
        <authorList>
            <person name="Kawai M."/>
            <person name="Futagami T."/>
            <person name="Toyoda A."/>
            <person name="Takaki Y."/>
            <person name="Nishi S."/>
            <person name="Hori S."/>
            <person name="Arai W."/>
            <person name="Tsubouchi T."/>
            <person name="Morono Y."/>
            <person name="Uchiyama I."/>
            <person name="Ito T."/>
            <person name="Fujiyama A."/>
            <person name="Inagaki F."/>
            <person name="Takami H."/>
        </authorList>
    </citation>
    <scope>NUCLEOTIDE SEQUENCE</scope>
    <source>
        <strain evidence="2">Expedition CK06-06</strain>
    </source>
</reference>
<keyword evidence="1" id="KW-1133">Transmembrane helix</keyword>
<sequence>MEHVILQPIVLVRLVTQDLNVMTGCATEYQRMILMSATTLGVVVMVLITVFAIQSCSDRGAEQLAVMEFLGIVLLLAEVMELAIHLRLIFVTAIPVTVDRFL</sequence>
<protein>
    <submittedName>
        <fullName evidence="2">Uncharacterized protein</fullName>
    </submittedName>
</protein>
<dbReference type="AlphaFoldDB" id="X1FNA0"/>
<comment type="caution">
    <text evidence="2">The sequence shown here is derived from an EMBL/GenBank/DDBJ whole genome shotgun (WGS) entry which is preliminary data.</text>
</comment>
<keyword evidence="1" id="KW-0812">Transmembrane</keyword>
<feature type="non-terminal residue" evidence="2">
    <location>
        <position position="102"/>
    </location>
</feature>
<organism evidence="2">
    <name type="scientific">marine sediment metagenome</name>
    <dbReference type="NCBI Taxonomy" id="412755"/>
    <lineage>
        <taxon>unclassified sequences</taxon>
        <taxon>metagenomes</taxon>
        <taxon>ecological metagenomes</taxon>
    </lineage>
</organism>
<gene>
    <name evidence="2" type="ORF">S03H2_12951</name>
</gene>